<keyword evidence="4 7" id="KW-0479">Metal-binding</keyword>
<dbReference type="KEGG" id="pfj:MYCFIDRAFT_36290"/>
<keyword evidence="6 7" id="KW-0460">Magnesium</keyword>
<dbReference type="InterPro" id="IPR033942">
    <property type="entry name" value="IMPase"/>
</dbReference>
<evidence type="ECO:0000313" key="9">
    <source>
        <dbReference type="EMBL" id="EME82916.1"/>
    </source>
</evidence>
<dbReference type="PANTHER" id="PTHR20854:SF4">
    <property type="entry name" value="INOSITOL-1-MONOPHOSPHATASE-RELATED"/>
    <property type="match status" value="1"/>
</dbReference>
<evidence type="ECO:0000313" key="10">
    <source>
        <dbReference type="Proteomes" id="UP000016932"/>
    </source>
</evidence>
<keyword evidence="10" id="KW-1185">Reference proteome</keyword>
<protein>
    <recommendedName>
        <fullName evidence="8">Inositol-1-monophosphatase</fullName>
        <ecNumber evidence="8">3.1.3.25</ecNumber>
    </recommendedName>
</protein>
<name>M3AEB3_PSEFD</name>
<proteinExistence type="inferred from homology"/>
<accession>M3AEB3</accession>
<feature type="binding site" evidence="7">
    <location>
        <position position="88"/>
    </location>
    <ligand>
        <name>Mg(2+)</name>
        <dbReference type="ChEBI" id="CHEBI:18420"/>
        <label>1</label>
        <note>catalytic</note>
    </ligand>
</feature>
<organism evidence="9 10">
    <name type="scientific">Pseudocercospora fijiensis (strain CIRAD86)</name>
    <name type="common">Black leaf streak disease fungus</name>
    <name type="synonym">Mycosphaerella fijiensis</name>
    <dbReference type="NCBI Taxonomy" id="383855"/>
    <lineage>
        <taxon>Eukaryota</taxon>
        <taxon>Fungi</taxon>
        <taxon>Dikarya</taxon>
        <taxon>Ascomycota</taxon>
        <taxon>Pezizomycotina</taxon>
        <taxon>Dothideomycetes</taxon>
        <taxon>Dothideomycetidae</taxon>
        <taxon>Mycosphaerellales</taxon>
        <taxon>Mycosphaerellaceae</taxon>
        <taxon>Pseudocercospora</taxon>
    </lineage>
</organism>
<feature type="binding site" evidence="7">
    <location>
        <position position="91"/>
    </location>
    <ligand>
        <name>Mg(2+)</name>
        <dbReference type="ChEBI" id="CHEBI:18420"/>
        <label>1</label>
        <note>catalytic</note>
    </ligand>
</feature>
<dbReference type="GeneID" id="19339108"/>
<dbReference type="UniPathway" id="UPA00823">
    <property type="reaction ID" value="UER00788"/>
</dbReference>
<dbReference type="VEuPathDB" id="FungiDB:MYCFIDRAFT_36290"/>
<dbReference type="PRINTS" id="PR00377">
    <property type="entry name" value="IMPHPHTASES"/>
</dbReference>
<dbReference type="PROSITE" id="PS00630">
    <property type="entry name" value="IMP_2"/>
    <property type="match status" value="1"/>
</dbReference>
<dbReference type="RefSeq" id="XP_007925745.1">
    <property type="nucleotide sequence ID" value="XM_007927554.1"/>
</dbReference>
<feature type="binding site" evidence="7">
    <location>
        <position position="90"/>
    </location>
    <ligand>
        <name>Mg(2+)</name>
        <dbReference type="ChEBI" id="CHEBI:18420"/>
        <label>2</label>
    </ligand>
</feature>
<keyword evidence="5 8" id="KW-0378">Hydrolase</keyword>
<dbReference type="InterPro" id="IPR020583">
    <property type="entry name" value="Inositol_monoP_metal-BS"/>
</dbReference>
<dbReference type="InterPro" id="IPR000760">
    <property type="entry name" value="Inositol_monophosphatase-like"/>
</dbReference>
<dbReference type="EC" id="3.1.3.25" evidence="8"/>
<dbReference type="GO" id="GO:0046854">
    <property type="term" value="P:phosphatidylinositol phosphate biosynthetic process"/>
    <property type="evidence" value="ECO:0007669"/>
    <property type="project" value="InterPro"/>
</dbReference>
<comment type="pathway">
    <text evidence="8">Polyol metabolism; myo-inositol biosynthesis; myo-inositol from D-glucose 6-phosphate: step 2/2.</text>
</comment>
<dbReference type="GO" id="GO:0008934">
    <property type="term" value="F:inositol monophosphate 1-phosphatase activity"/>
    <property type="evidence" value="ECO:0007669"/>
    <property type="project" value="InterPro"/>
</dbReference>
<dbReference type="AlphaFoldDB" id="M3AEB3"/>
<dbReference type="Proteomes" id="UP000016932">
    <property type="component" value="Unassembled WGS sequence"/>
</dbReference>
<evidence type="ECO:0000256" key="5">
    <source>
        <dbReference type="ARBA" id="ARBA00022801"/>
    </source>
</evidence>
<evidence type="ECO:0000256" key="8">
    <source>
        <dbReference type="RuleBase" id="RU364068"/>
    </source>
</evidence>
<dbReference type="STRING" id="383855.M3AEB3"/>
<evidence type="ECO:0000256" key="7">
    <source>
        <dbReference type="PIRSR" id="PIRSR600760-2"/>
    </source>
</evidence>
<dbReference type="GO" id="GO:0007165">
    <property type="term" value="P:signal transduction"/>
    <property type="evidence" value="ECO:0007669"/>
    <property type="project" value="TreeGrafter"/>
</dbReference>
<reference evidence="9 10" key="1">
    <citation type="journal article" date="2012" name="PLoS Pathog.">
        <title>Diverse lifestyles and strategies of plant pathogenesis encoded in the genomes of eighteen Dothideomycetes fungi.</title>
        <authorList>
            <person name="Ohm R.A."/>
            <person name="Feau N."/>
            <person name="Henrissat B."/>
            <person name="Schoch C.L."/>
            <person name="Horwitz B.A."/>
            <person name="Barry K.W."/>
            <person name="Condon B.J."/>
            <person name="Copeland A.C."/>
            <person name="Dhillon B."/>
            <person name="Glaser F."/>
            <person name="Hesse C.N."/>
            <person name="Kosti I."/>
            <person name="LaButti K."/>
            <person name="Lindquist E.A."/>
            <person name="Lucas S."/>
            <person name="Salamov A.A."/>
            <person name="Bradshaw R.E."/>
            <person name="Ciuffetti L."/>
            <person name="Hamelin R.C."/>
            <person name="Kema G.H.J."/>
            <person name="Lawrence C."/>
            <person name="Scott J.A."/>
            <person name="Spatafora J.W."/>
            <person name="Turgeon B.G."/>
            <person name="de Wit P.J.G.M."/>
            <person name="Zhong S."/>
            <person name="Goodwin S.B."/>
            <person name="Grigoriev I.V."/>
        </authorList>
    </citation>
    <scope>NUCLEOTIDE SEQUENCE [LARGE SCALE GENOMIC DNA]</scope>
    <source>
        <strain evidence="9 10">CIRAD86</strain>
    </source>
</reference>
<evidence type="ECO:0000256" key="3">
    <source>
        <dbReference type="ARBA" id="ARBA00009759"/>
    </source>
</evidence>
<sequence>METDSLRLCDYLVDIVKEAGRIIVSARPSAQSATDKKNSADIVTETDKAVESFIHGCVSKRYPEYSFIGEESYRAGECISDKPTFVVDPIDGTSNFVHGFPEVCVSIGVLVNRMPTVGVVYNPFRRELWTGVKGHGAYVTILDLQHNDSLMARQKLPLNSAPLEGLRLACIGIEFGSDREGPNFDLNLKVFSTLARTIGSGGRFVNSLRCTGSAALAICRVAAGQQEAFWECGCWAWDVAAAWCILQEAGGIMVDGHPGNWDPPIDNRRYLAVRPAVEGQKTFVADFWSVLGDERSTYGPPGSE</sequence>
<dbReference type="SUPFAM" id="SSF56655">
    <property type="entry name" value="Carbohydrate phosphatase"/>
    <property type="match status" value="1"/>
</dbReference>
<feature type="binding site" evidence="7">
    <location>
        <position position="238"/>
    </location>
    <ligand>
        <name>Mg(2+)</name>
        <dbReference type="ChEBI" id="CHEBI:18420"/>
        <label>1</label>
        <note>catalytic</note>
    </ligand>
</feature>
<comment type="catalytic activity">
    <reaction evidence="1 8">
        <text>a myo-inositol phosphate + H2O = myo-inositol + phosphate</text>
        <dbReference type="Rhea" id="RHEA:24056"/>
        <dbReference type="ChEBI" id="CHEBI:15377"/>
        <dbReference type="ChEBI" id="CHEBI:17268"/>
        <dbReference type="ChEBI" id="CHEBI:43474"/>
        <dbReference type="ChEBI" id="CHEBI:84139"/>
        <dbReference type="EC" id="3.1.3.25"/>
    </reaction>
</comment>
<evidence type="ECO:0000256" key="6">
    <source>
        <dbReference type="ARBA" id="ARBA00022842"/>
    </source>
</evidence>
<dbReference type="GO" id="GO:0006021">
    <property type="term" value="P:inositol biosynthetic process"/>
    <property type="evidence" value="ECO:0007669"/>
    <property type="project" value="UniProtKB-UniPathway"/>
</dbReference>
<dbReference type="Gene3D" id="3.40.190.80">
    <property type="match status" value="1"/>
</dbReference>
<dbReference type="Gene3D" id="3.30.540.10">
    <property type="entry name" value="Fructose-1,6-Bisphosphatase, subunit A, domain 1"/>
    <property type="match status" value="1"/>
</dbReference>
<dbReference type="eggNOG" id="KOG2951">
    <property type="taxonomic scope" value="Eukaryota"/>
</dbReference>
<dbReference type="PROSITE" id="PS00629">
    <property type="entry name" value="IMP_1"/>
    <property type="match status" value="1"/>
</dbReference>
<dbReference type="OrthoDB" id="10254945at2759"/>
<dbReference type="PANTHER" id="PTHR20854">
    <property type="entry name" value="INOSITOL MONOPHOSPHATASE"/>
    <property type="match status" value="1"/>
</dbReference>
<dbReference type="CDD" id="cd01639">
    <property type="entry name" value="IMPase"/>
    <property type="match status" value="1"/>
</dbReference>
<comment type="similarity">
    <text evidence="3 8">Belongs to the inositol monophosphatase superfamily.</text>
</comment>
<dbReference type="InterPro" id="IPR020550">
    <property type="entry name" value="Inositol_monophosphatase_CS"/>
</dbReference>
<evidence type="ECO:0000256" key="2">
    <source>
        <dbReference type="ARBA" id="ARBA00001946"/>
    </source>
</evidence>
<evidence type="ECO:0000256" key="4">
    <source>
        <dbReference type="ARBA" id="ARBA00022723"/>
    </source>
</evidence>
<evidence type="ECO:0000256" key="1">
    <source>
        <dbReference type="ARBA" id="ARBA00001033"/>
    </source>
</evidence>
<dbReference type="GO" id="GO:0046872">
    <property type="term" value="F:metal ion binding"/>
    <property type="evidence" value="ECO:0007669"/>
    <property type="project" value="UniProtKB-KW"/>
</dbReference>
<gene>
    <name evidence="9" type="ORF">MYCFIDRAFT_36290</name>
</gene>
<dbReference type="FunFam" id="3.30.540.10:FF:000004">
    <property type="entry name" value="Inositol-1-monophosphatase"/>
    <property type="match status" value="1"/>
</dbReference>
<dbReference type="EMBL" id="KB446558">
    <property type="protein sequence ID" value="EME82916.1"/>
    <property type="molecule type" value="Genomic_DNA"/>
</dbReference>
<dbReference type="HOGENOM" id="CLU_044118_1_2_1"/>
<feature type="binding site" evidence="7">
    <location>
        <position position="70"/>
    </location>
    <ligand>
        <name>Mg(2+)</name>
        <dbReference type="ChEBI" id="CHEBI:18420"/>
        <label>1</label>
        <note>catalytic</note>
    </ligand>
</feature>
<dbReference type="Pfam" id="PF00459">
    <property type="entry name" value="Inositol_P"/>
    <property type="match status" value="1"/>
</dbReference>
<comment type="cofactor">
    <cofactor evidence="2 7 8">
        <name>Mg(2+)</name>
        <dbReference type="ChEBI" id="CHEBI:18420"/>
    </cofactor>
</comment>